<feature type="compositionally biased region" description="Pro residues" evidence="1">
    <location>
        <begin position="356"/>
        <end position="368"/>
    </location>
</feature>
<keyword evidence="5" id="KW-1185">Reference proteome</keyword>
<dbReference type="CDD" id="cd12797">
    <property type="entry name" value="M23_peptidase"/>
    <property type="match status" value="1"/>
</dbReference>
<feature type="signal peptide" evidence="2">
    <location>
        <begin position="1"/>
        <end position="21"/>
    </location>
</feature>
<organism evidence="4 5">
    <name type="scientific">Novosphingobium album</name>
    <name type="common">ex Liu et al. 2023</name>
    <dbReference type="NCBI Taxonomy" id="3031130"/>
    <lineage>
        <taxon>Bacteria</taxon>
        <taxon>Pseudomonadati</taxon>
        <taxon>Pseudomonadota</taxon>
        <taxon>Alphaproteobacteria</taxon>
        <taxon>Sphingomonadales</taxon>
        <taxon>Sphingomonadaceae</taxon>
        <taxon>Novosphingobium</taxon>
    </lineage>
</organism>
<protein>
    <submittedName>
        <fullName evidence="4">LysM peptidoglycan-binding domain-containing M23 family metallopeptidase</fullName>
    </submittedName>
</protein>
<evidence type="ECO:0000259" key="3">
    <source>
        <dbReference type="PROSITE" id="PS51782"/>
    </source>
</evidence>
<dbReference type="InterPro" id="IPR036779">
    <property type="entry name" value="LysM_dom_sf"/>
</dbReference>
<feature type="chain" id="PRO_5045054057" evidence="2">
    <location>
        <begin position="22"/>
        <end position="368"/>
    </location>
</feature>
<dbReference type="Proteomes" id="UP001216253">
    <property type="component" value="Unassembled WGS sequence"/>
</dbReference>
<dbReference type="PROSITE" id="PS51782">
    <property type="entry name" value="LYSM"/>
    <property type="match status" value="3"/>
</dbReference>
<feature type="region of interest" description="Disordered" evidence="1">
    <location>
        <begin position="75"/>
        <end position="114"/>
    </location>
</feature>
<dbReference type="Gene3D" id="3.10.350.10">
    <property type="entry name" value="LysM domain"/>
    <property type="match status" value="3"/>
</dbReference>
<gene>
    <name evidence="4" type="ORF">PYV00_13350</name>
</gene>
<dbReference type="Gene3D" id="2.70.70.10">
    <property type="entry name" value="Glucose Permease (Domain IIA)"/>
    <property type="match status" value="1"/>
</dbReference>
<keyword evidence="2" id="KW-0732">Signal</keyword>
<dbReference type="Pfam" id="PF01551">
    <property type="entry name" value="Peptidase_M23"/>
    <property type="match status" value="1"/>
</dbReference>
<proteinExistence type="predicted"/>
<accession>A0ABT5WRM4</accession>
<sequence>MRAILACVGAALLMATGAARAAPPEEETVHVVQSGETLNGIANRAKVSREAIIKANNLKEPYGVRVGQKLAIPRAVKPAGKPRPAPLPKPPAVTTKSTGKSTTGAATSAEQETQHVVAPGETLGGIASRAKVPRVLIAEANGLAPPYDVKVGQKLVIPRTRHHTVKAGDTGFDVSYQYGVPWRDIAVANGLDPDAPLPAGKDLLIPTVLNPPPIPTVAATPAPAPAPAPTPAARPAPAAVRFAWPVSGPVRRGWKSHATTDFHDGLDITAPRGATVRAAAAGTVLYAAREKEQFGNLVVLDHGDGWYTAYAFLSRITVKKGVKVVRGERIGLVGDTGMARGNELHFEVRRNGSPVDPLPELPEPPRTP</sequence>
<dbReference type="PANTHER" id="PTHR21666:SF270">
    <property type="entry name" value="MUREIN HYDROLASE ACTIVATOR ENVC"/>
    <property type="match status" value="1"/>
</dbReference>
<dbReference type="InterPro" id="IPR018392">
    <property type="entry name" value="LysM"/>
</dbReference>
<dbReference type="EMBL" id="JARESE010000044">
    <property type="protein sequence ID" value="MDE8652688.1"/>
    <property type="molecule type" value="Genomic_DNA"/>
</dbReference>
<feature type="domain" description="LysM" evidence="3">
    <location>
        <begin position="161"/>
        <end position="205"/>
    </location>
</feature>
<evidence type="ECO:0000256" key="2">
    <source>
        <dbReference type="SAM" id="SignalP"/>
    </source>
</evidence>
<dbReference type="Pfam" id="PF01476">
    <property type="entry name" value="LysM"/>
    <property type="match status" value="3"/>
</dbReference>
<dbReference type="PANTHER" id="PTHR21666">
    <property type="entry name" value="PEPTIDASE-RELATED"/>
    <property type="match status" value="1"/>
</dbReference>
<evidence type="ECO:0000256" key="1">
    <source>
        <dbReference type="SAM" id="MobiDB-lite"/>
    </source>
</evidence>
<evidence type="ECO:0000313" key="5">
    <source>
        <dbReference type="Proteomes" id="UP001216253"/>
    </source>
</evidence>
<dbReference type="InterPro" id="IPR050570">
    <property type="entry name" value="Cell_wall_metabolism_enzyme"/>
</dbReference>
<dbReference type="InterPro" id="IPR011055">
    <property type="entry name" value="Dup_hybrid_motif"/>
</dbReference>
<name>A0ABT5WRM4_9SPHN</name>
<dbReference type="SUPFAM" id="SSF51261">
    <property type="entry name" value="Duplicated hybrid motif"/>
    <property type="match status" value="1"/>
</dbReference>
<feature type="compositionally biased region" description="Pro residues" evidence="1">
    <location>
        <begin position="81"/>
        <end position="91"/>
    </location>
</feature>
<dbReference type="SMART" id="SM00257">
    <property type="entry name" value="LysM"/>
    <property type="match status" value="3"/>
</dbReference>
<comment type="caution">
    <text evidence="4">The sequence shown here is derived from an EMBL/GenBank/DDBJ whole genome shotgun (WGS) entry which is preliminary data.</text>
</comment>
<feature type="domain" description="LysM" evidence="3">
    <location>
        <begin position="113"/>
        <end position="157"/>
    </location>
</feature>
<evidence type="ECO:0000313" key="4">
    <source>
        <dbReference type="EMBL" id="MDE8652688.1"/>
    </source>
</evidence>
<dbReference type="InterPro" id="IPR016047">
    <property type="entry name" value="M23ase_b-sheet_dom"/>
</dbReference>
<reference evidence="4 5" key="1">
    <citation type="submission" date="2023-03" db="EMBL/GenBank/DDBJ databases">
        <title>NovoSphingobium album sp. nov. isolated from polycyclic aromatic hydrocarbons- and heavy-metal polluted soil.</title>
        <authorList>
            <person name="Liu Z."/>
            <person name="Wang K."/>
        </authorList>
    </citation>
    <scope>NUCLEOTIDE SEQUENCE [LARGE SCALE GENOMIC DNA]</scope>
    <source>
        <strain evidence="4 5">H3SJ31-1</strain>
    </source>
</reference>
<feature type="compositionally biased region" description="Low complexity" evidence="1">
    <location>
        <begin position="92"/>
        <end position="109"/>
    </location>
</feature>
<dbReference type="CDD" id="cd00118">
    <property type="entry name" value="LysM"/>
    <property type="match status" value="3"/>
</dbReference>
<feature type="region of interest" description="Disordered" evidence="1">
    <location>
        <begin position="349"/>
        <end position="368"/>
    </location>
</feature>
<dbReference type="SUPFAM" id="SSF54106">
    <property type="entry name" value="LysM domain"/>
    <property type="match status" value="3"/>
</dbReference>
<dbReference type="RefSeq" id="WP_275228767.1">
    <property type="nucleotide sequence ID" value="NZ_JARESE010000044.1"/>
</dbReference>
<feature type="domain" description="LysM" evidence="3">
    <location>
        <begin position="28"/>
        <end position="72"/>
    </location>
</feature>